<reference evidence="2" key="2">
    <citation type="journal article" date="2016" name="Int. J. Syst. Evol. Microbiol.">
        <title>Complete genome sequence and cell structure of Limnochorda pilosa, a Gram-negative spore-former within the phylum Firmicutes.</title>
        <authorList>
            <person name="Watanabe M."/>
            <person name="Kojima H."/>
            <person name="Fukui M."/>
        </authorList>
    </citation>
    <scope>NUCLEOTIDE SEQUENCE [LARGE SCALE GENOMIC DNA]</scope>
    <source>
        <strain evidence="2">HC45</strain>
    </source>
</reference>
<dbReference type="STRING" id="1555112.LIP_0898"/>
<gene>
    <name evidence="1" type="ORF">LIP_0898</name>
</gene>
<dbReference type="OrthoDB" id="7593277at2"/>
<dbReference type="AlphaFoldDB" id="A0A0K2SI45"/>
<evidence type="ECO:0000313" key="1">
    <source>
        <dbReference type="EMBL" id="BAS26755.1"/>
    </source>
</evidence>
<dbReference type="KEGG" id="lpil:LIP_0898"/>
<dbReference type="EMBL" id="AP014924">
    <property type="protein sequence ID" value="BAS26755.1"/>
    <property type="molecule type" value="Genomic_DNA"/>
</dbReference>
<sequence length="240" mass="27005">MSAIQAPPGWGRDSLTSFLDDSRGNCFATYVKLRSEYVKLLEIDGLFSALIASLNDTPDWFAALFVQRSHSAYRAACHLGMAGQVVESYALQRLCLEHALYGHYGARDLTLQETWLRRDESDKARTRVRNTFRMKKLLDSLANASPRLADAVSLLYERCIDYGAHPNQQALLQSTSMQVDEASMELHLGYLLNDPLVLRFGLRSAAQVGVSSLGVFELVFDERFRLLGLDDQLRRARQGL</sequence>
<keyword evidence="2" id="KW-1185">Reference proteome</keyword>
<dbReference type="RefSeq" id="WP_144440318.1">
    <property type="nucleotide sequence ID" value="NZ_AP014924.1"/>
</dbReference>
<organism evidence="1 2">
    <name type="scientific">Limnochorda pilosa</name>
    <dbReference type="NCBI Taxonomy" id="1555112"/>
    <lineage>
        <taxon>Bacteria</taxon>
        <taxon>Bacillati</taxon>
        <taxon>Bacillota</taxon>
        <taxon>Limnochordia</taxon>
        <taxon>Limnochordales</taxon>
        <taxon>Limnochordaceae</taxon>
        <taxon>Limnochorda</taxon>
    </lineage>
</organism>
<name>A0A0K2SI45_LIMPI</name>
<proteinExistence type="predicted"/>
<reference evidence="2" key="1">
    <citation type="submission" date="2015-07" db="EMBL/GenBank/DDBJ databases">
        <title>Complete genome sequence and phylogenetic analysis of Limnochorda pilosa.</title>
        <authorList>
            <person name="Watanabe M."/>
            <person name="Kojima H."/>
            <person name="Fukui M."/>
        </authorList>
    </citation>
    <scope>NUCLEOTIDE SEQUENCE [LARGE SCALE GENOMIC DNA]</scope>
    <source>
        <strain evidence="2">HC45</strain>
    </source>
</reference>
<protein>
    <submittedName>
        <fullName evidence="1">Uncharacterized protein</fullName>
    </submittedName>
</protein>
<accession>A0A0K2SI45</accession>
<evidence type="ECO:0000313" key="2">
    <source>
        <dbReference type="Proteomes" id="UP000065807"/>
    </source>
</evidence>
<dbReference type="Proteomes" id="UP000065807">
    <property type="component" value="Chromosome"/>
</dbReference>